<feature type="region of interest" description="Disordered" evidence="1">
    <location>
        <begin position="1"/>
        <end position="44"/>
    </location>
</feature>
<accession>A0A1L9SYS6</accession>
<evidence type="ECO:0000256" key="1">
    <source>
        <dbReference type="SAM" id="MobiDB-lite"/>
    </source>
</evidence>
<dbReference type="PANTHER" id="PTHR37535:SF3">
    <property type="entry name" value="FLUG DOMAIN-CONTAINING PROTEIN"/>
    <property type="match status" value="1"/>
</dbReference>
<dbReference type="Proteomes" id="UP000184356">
    <property type="component" value="Unassembled WGS sequence"/>
</dbReference>
<feature type="compositionally biased region" description="Basic and acidic residues" evidence="1">
    <location>
        <begin position="1"/>
        <end position="16"/>
    </location>
</feature>
<sequence>MVILSKEEKKRAERQARRQKRCHDPKKHREKVSVRSRGNASETTKEMYRETVNVFNEWLEVERGMPEGFKVQQGYPAPSLEELKPFIRFYANSAKGRIDDVPTMRSTLLFAQRSVPGFELVTGNEIPRNDSRDLYSWVQKELVDEGTIADKAKEKYNFMVADFKRTMSPIVFRPSV</sequence>
<proteinExistence type="predicted"/>
<dbReference type="STRING" id="1036612.A0A1L9SYS6"/>
<dbReference type="RefSeq" id="XP_040696125.1">
    <property type="nucleotide sequence ID" value="XM_040853170.1"/>
</dbReference>
<reference evidence="3" key="1">
    <citation type="journal article" date="2017" name="Genome Biol.">
        <title>Comparative genomics reveals high biological diversity and specific adaptations in the industrially and medically important fungal genus Aspergillus.</title>
        <authorList>
            <person name="de Vries R.P."/>
            <person name="Riley R."/>
            <person name="Wiebenga A."/>
            <person name="Aguilar-Osorio G."/>
            <person name="Amillis S."/>
            <person name="Uchima C.A."/>
            <person name="Anderluh G."/>
            <person name="Asadollahi M."/>
            <person name="Askin M."/>
            <person name="Barry K."/>
            <person name="Battaglia E."/>
            <person name="Bayram O."/>
            <person name="Benocci T."/>
            <person name="Braus-Stromeyer S.A."/>
            <person name="Caldana C."/>
            <person name="Canovas D."/>
            <person name="Cerqueira G.C."/>
            <person name="Chen F."/>
            <person name="Chen W."/>
            <person name="Choi C."/>
            <person name="Clum A."/>
            <person name="Dos Santos R.A."/>
            <person name="Damasio A.R."/>
            <person name="Diallinas G."/>
            <person name="Emri T."/>
            <person name="Fekete E."/>
            <person name="Flipphi M."/>
            <person name="Freyberg S."/>
            <person name="Gallo A."/>
            <person name="Gournas C."/>
            <person name="Habgood R."/>
            <person name="Hainaut M."/>
            <person name="Harispe M.L."/>
            <person name="Henrissat B."/>
            <person name="Hilden K.S."/>
            <person name="Hope R."/>
            <person name="Hossain A."/>
            <person name="Karabika E."/>
            <person name="Karaffa L."/>
            <person name="Karanyi Z."/>
            <person name="Krasevec N."/>
            <person name="Kuo A."/>
            <person name="Kusch H."/>
            <person name="LaButti K."/>
            <person name="Lagendijk E.L."/>
            <person name="Lapidus A."/>
            <person name="Levasseur A."/>
            <person name="Lindquist E."/>
            <person name="Lipzen A."/>
            <person name="Logrieco A.F."/>
            <person name="MacCabe A."/>
            <person name="Maekelae M.R."/>
            <person name="Malavazi I."/>
            <person name="Melin P."/>
            <person name="Meyer V."/>
            <person name="Mielnichuk N."/>
            <person name="Miskei M."/>
            <person name="Molnar A.P."/>
            <person name="Mule G."/>
            <person name="Ngan C.Y."/>
            <person name="Orejas M."/>
            <person name="Orosz E."/>
            <person name="Ouedraogo J.P."/>
            <person name="Overkamp K.M."/>
            <person name="Park H.-S."/>
            <person name="Perrone G."/>
            <person name="Piumi F."/>
            <person name="Punt P.J."/>
            <person name="Ram A.F."/>
            <person name="Ramon A."/>
            <person name="Rauscher S."/>
            <person name="Record E."/>
            <person name="Riano-Pachon D.M."/>
            <person name="Robert V."/>
            <person name="Roehrig J."/>
            <person name="Ruller R."/>
            <person name="Salamov A."/>
            <person name="Salih N.S."/>
            <person name="Samson R.A."/>
            <person name="Sandor E."/>
            <person name="Sanguinetti M."/>
            <person name="Schuetze T."/>
            <person name="Sepcic K."/>
            <person name="Shelest E."/>
            <person name="Sherlock G."/>
            <person name="Sophianopoulou V."/>
            <person name="Squina F.M."/>
            <person name="Sun H."/>
            <person name="Susca A."/>
            <person name="Todd R.B."/>
            <person name="Tsang A."/>
            <person name="Unkles S.E."/>
            <person name="van de Wiele N."/>
            <person name="van Rossen-Uffink D."/>
            <person name="Oliveira J.V."/>
            <person name="Vesth T.C."/>
            <person name="Visser J."/>
            <person name="Yu J.-H."/>
            <person name="Zhou M."/>
            <person name="Andersen M.R."/>
            <person name="Archer D.B."/>
            <person name="Baker S.E."/>
            <person name="Benoit I."/>
            <person name="Brakhage A.A."/>
            <person name="Braus G.H."/>
            <person name="Fischer R."/>
            <person name="Frisvad J.C."/>
            <person name="Goldman G.H."/>
            <person name="Houbraken J."/>
            <person name="Oakley B."/>
            <person name="Pocsi I."/>
            <person name="Scazzocchio C."/>
            <person name="Seiboth B."/>
            <person name="vanKuyk P.A."/>
            <person name="Wortman J."/>
            <person name="Dyer P.S."/>
            <person name="Grigoriev I.V."/>
        </authorList>
    </citation>
    <scope>NUCLEOTIDE SEQUENCE [LARGE SCALE GENOMIC DNA]</scope>
    <source>
        <strain evidence="3">CBS 593.65</strain>
    </source>
</reference>
<organism evidence="2 3">
    <name type="scientific">Aspergillus sydowii CBS 593.65</name>
    <dbReference type="NCBI Taxonomy" id="1036612"/>
    <lineage>
        <taxon>Eukaryota</taxon>
        <taxon>Fungi</taxon>
        <taxon>Dikarya</taxon>
        <taxon>Ascomycota</taxon>
        <taxon>Pezizomycotina</taxon>
        <taxon>Eurotiomycetes</taxon>
        <taxon>Eurotiomycetidae</taxon>
        <taxon>Eurotiales</taxon>
        <taxon>Aspergillaceae</taxon>
        <taxon>Aspergillus</taxon>
        <taxon>Aspergillus subgen. Nidulantes</taxon>
    </lineage>
</organism>
<feature type="compositionally biased region" description="Basic residues" evidence="1">
    <location>
        <begin position="17"/>
        <end position="30"/>
    </location>
</feature>
<dbReference type="EMBL" id="KV878603">
    <property type="protein sequence ID" value="OJJ52319.1"/>
    <property type="molecule type" value="Genomic_DNA"/>
</dbReference>
<evidence type="ECO:0000313" key="3">
    <source>
        <dbReference type="Proteomes" id="UP000184356"/>
    </source>
</evidence>
<evidence type="ECO:0000313" key="2">
    <source>
        <dbReference type="EMBL" id="OJJ52319.1"/>
    </source>
</evidence>
<gene>
    <name evidence="2" type="ORF">ASPSYDRAFT_95820</name>
</gene>
<dbReference type="PANTHER" id="PTHR37535">
    <property type="entry name" value="FLUG DOMAIN PROTEIN"/>
    <property type="match status" value="1"/>
</dbReference>
<dbReference type="GeneID" id="63769243"/>
<dbReference type="VEuPathDB" id="FungiDB:ASPSYDRAFT_95820"/>
<dbReference type="AlphaFoldDB" id="A0A1L9SYS6"/>
<protein>
    <submittedName>
        <fullName evidence="2">Uncharacterized protein</fullName>
    </submittedName>
</protein>
<keyword evidence="3" id="KW-1185">Reference proteome</keyword>
<dbReference type="OrthoDB" id="5400577at2759"/>
<name>A0A1L9SYS6_9EURO</name>